<proteinExistence type="predicted"/>
<evidence type="ECO:0000313" key="2">
    <source>
        <dbReference type="Proteomes" id="UP001497602"/>
    </source>
</evidence>
<protein>
    <submittedName>
        <fullName evidence="1">Uncharacterized protein</fullName>
    </submittedName>
</protein>
<reference evidence="1 2" key="1">
    <citation type="submission" date="2024-05" db="EMBL/GenBank/DDBJ databases">
        <authorList>
            <person name="Duchaud E."/>
        </authorList>
    </citation>
    <scope>NUCLEOTIDE SEQUENCE [LARGE SCALE GENOMIC DNA]</scope>
    <source>
        <strain evidence="1">Ena-SAMPLE-TAB-13-05-2024-13:56:06:370-140305</strain>
    </source>
</reference>
<evidence type="ECO:0000313" key="1">
    <source>
        <dbReference type="EMBL" id="CAL2106014.1"/>
    </source>
</evidence>
<gene>
    <name evidence="1" type="ORF">T190115A13A_10170</name>
</gene>
<dbReference type="Proteomes" id="UP001497602">
    <property type="component" value="Unassembled WGS sequence"/>
</dbReference>
<comment type="caution">
    <text evidence="1">The sequence shown here is derived from an EMBL/GenBank/DDBJ whole genome shotgun (WGS) entry which is preliminary data.</text>
</comment>
<sequence length="90" mass="9541">MSLNVQGVFTKNSLKMKSKILKLGKSLNKNQQKLINGGKSPNDKLNTDGVNTSTLGCSDGSTPHYTCINNTIVGYCLNGQIIQGSGGHCL</sequence>
<keyword evidence="2" id="KW-1185">Reference proteome</keyword>
<dbReference type="EMBL" id="CAXJRC010000011">
    <property type="protein sequence ID" value="CAL2106014.1"/>
    <property type="molecule type" value="Genomic_DNA"/>
</dbReference>
<name>A0ABP1FC09_9FLAO</name>
<organism evidence="1 2">
    <name type="scientific">Tenacibaculum vairaonense</name>
    <dbReference type="NCBI Taxonomy" id="3137860"/>
    <lineage>
        <taxon>Bacteria</taxon>
        <taxon>Pseudomonadati</taxon>
        <taxon>Bacteroidota</taxon>
        <taxon>Flavobacteriia</taxon>
        <taxon>Flavobacteriales</taxon>
        <taxon>Flavobacteriaceae</taxon>
        <taxon>Tenacibaculum</taxon>
    </lineage>
</organism>
<accession>A0ABP1FC09</accession>